<comment type="caution">
    <text evidence="9">The sequence shown here is derived from an EMBL/GenBank/DDBJ whole genome shotgun (WGS) entry which is preliminary data.</text>
</comment>
<sequence>MRIYLVAAAVLTSAAGAPASAETICTMVADAASGKVLRQEGDCARRVTPASTFKIPLAVIGFDSSFLKSPHAPVLDFRKGDPDWGGAEWKKPTDPEHWLKYSVVWFSQRITHALGEEKLTDYARRFGYGNADFSGDPGKNNGLERAWIASSLKISPQEQIAFLQKLAKRSLPVAPQAMEQAIASMERFPIDAAGWQVKGKTGMAYPRSASGEFDYARPWGWFVGFAEQGDRKVVFARLIQDEKKLPGSASARARTAILNELPAALRAVE</sequence>
<dbReference type="InterPro" id="IPR012338">
    <property type="entry name" value="Beta-lactam/transpept-like"/>
</dbReference>
<comment type="catalytic activity">
    <reaction evidence="1">
        <text>a beta-lactam + H2O = a substituted beta-amino acid</text>
        <dbReference type="Rhea" id="RHEA:20401"/>
        <dbReference type="ChEBI" id="CHEBI:15377"/>
        <dbReference type="ChEBI" id="CHEBI:35627"/>
        <dbReference type="ChEBI" id="CHEBI:140347"/>
        <dbReference type="EC" id="3.5.2.6"/>
    </reaction>
</comment>
<dbReference type="NCBIfam" id="NF000270">
    <property type="entry name" value="bla_class_D_alt"/>
    <property type="match status" value="1"/>
</dbReference>
<keyword evidence="6" id="KW-0046">Antibiotic resistance</keyword>
<dbReference type="SUPFAM" id="SSF56601">
    <property type="entry name" value="beta-lactamase/transpeptidase-like"/>
    <property type="match status" value="1"/>
</dbReference>
<dbReference type="EC" id="3.5.2.6" evidence="3"/>
<dbReference type="EMBL" id="JBHUEQ010000023">
    <property type="protein sequence ID" value="MFD1746346.1"/>
    <property type="molecule type" value="Genomic_DNA"/>
</dbReference>
<protein>
    <recommendedName>
        <fullName evidence="3">beta-lactamase</fullName>
        <ecNumber evidence="3">3.5.2.6</ecNumber>
    </recommendedName>
</protein>
<evidence type="ECO:0000256" key="7">
    <source>
        <dbReference type="SAM" id="SignalP"/>
    </source>
</evidence>
<evidence type="ECO:0000256" key="5">
    <source>
        <dbReference type="ARBA" id="ARBA00022801"/>
    </source>
</evidence>
<evidence type="ECO:0000313" key="9">
    <source>
        <dbReference type="EMBL" id="MFD1746346.1"/>
    </source>
</evidence>
<dbReference type="Proteomes" id="UP001597322">
    <property type="component" value="Unassembled WGS sequence"/>
</dbReference>
<keyword evidence="5 9" id="KW-0378">Hydrolase</keyword>
<accession>A0ABW4M4N5</accession>
<dbReference type="RefSeq" id="WP_377401783.1">
    <property type="nucleotide sequence ID" value="NZ_JBHUEQ010000023.1"/>
</dbReference>
<reference evidence="10" key="1">
    <citation type="journal article" date="2019" name="Int. J. Syst. Evol. Microbiol.">
        <title>The Global Catalogue of Microorganisms (GCM) 10K type strain sequencing project: providing services to taxonomists for standard genome sequencing and annotation.</title>
        <authorList>
            <consortium name="The Broad Institute Genomics Platform"/>
            <consortium name="The Broad Institute Genome Sequencing Center for Infectious Disease"/>
            <person name="Wu L."/>
            <person name="Ma J."/>
        </authorList>
    </citation>
    <scope>NUCLEOTIDE SEQUENCE [LARGE SCALE GENOMIC DNA]</scope>
    <source>
        <strain evidence="10">CG52</strain>
    </source>
</reference>
<comment type="similarity">
    <text evidence="2">Belongs to the class-D beta-lactamase family.</text>
</comment>
<keyword evidence="10" id="KW-1185">Reference proteome</keyword>
<dbReference type="Gene3D" id="3.40.710.10">
    <property type="entry name" value="DD-peptidase/beta-lactamase superfamily"/>
    <property type="match status" value="1"/>
</dbReference>
<evidence type="ECO:0000256" key="2">
    <source>
        <dbReference type="ARBA" id="ARBA00007898"/>
    </source>
</evidence>
<feature type="signal peptide" evidence="7">
    <location>
        <begin position="1"/>
        <end position="19"/>
    </location>
</feature>
<gene>
    <name evidence="9" type="primary">blaOXA</name>
    <name evidence="9" type="ORF">ACFSE1_12805</name>
</gene>
<evidence type="ECO:0000256" key="4">
    <source>
        <dbReference type="ARBA" id="ARBA00022729"/>
    </source>
</evidence>
<dbReference type="PANTHER" id="PTHR30627">
    <property type="entry name" value="PEPTIDOGLYCAN D,D-TRANSPEPTIDASE"/>
    <property type="match status" value="1"/>
</dbReference>
<dbReference type="PANTHER" id="PTHR30627:SF6">
    <property type="entry name" value="BETA-LACTAMASE YBXI-RELATED"/>
    <property type="match status" value="1"/>
</dbReference>
<evidence type="ECO:0000259" key="8">
    <source>
        <dbReference type="Pfam" id="PF00905"/>
    </source>
</evidence>
<feature type="domain" description="Penicillin-binding protein transpeptidase" evidence="8">
    <location>
        <begin position="25"/>
        <end position="260"/>
    </location>
</feature>
<feature type="chain" id="PRO_5045811778" description="beta-lactamase" evidence="7">
    <location>
        <begin position="20"/>
        <end position="269"/>
    </location>
</feature>
<dbReference type="GO" id="GO:0008800">
    <property type="term" value="F:beta-lactamase activity"/>
    <property type="evidence" value="ECO:0007669"/>
    <property type="project" value="UniProtKB-EC"/>
</dbReference>
<evidence type="ECO:0000256" key="3">
    <source>
        <dbReference type="ARBA" id="ARBA00012865"/>
    </source>
</evidence>
<name>A0ABW4M4N5_9HYPH</name>
<organism evidence="9 10">
    <name type="scientific">Rhizobium helianthi</name>
    <dbReference type="NCBI Taxonomy" id="1132695"/>
    <lineage>
        <taxon>Bacteria</taxon>
        <taxon>Pseudomonadati</taxon>
        <taxon>Pseudomonadota</taxon>
        <taxon>Alphaproteobacteria</taxon>
        <taxon>Hyphomicrobiales</taxon>
        <taxon>Rhizobiaceae</taxon>
        <taxon>Rhizobium/Agrobacterium group</taxon>
        <taxon>Rhizobium</taxon>
    </lineage>
</organism>
<evidence type="ECO:0000256" key="6">
    <source>
        <dbReference type="ARBA" id="ARBA00023251"/>
    </source>
</evidence>
<evidence type="ECO:0000256" key="1">
    <source>
        <dbReference type="ARBA" id="ARBA00001526"/>
    </source>
</evidence>
<proteinExistence type="inferred from homology"/>
<dbReference type="InterPro" id="IPR050515">
    <property type="entry name" value="Beta-lactam/transpept"/>
</dbReference>
<evidence type="ECO:0000313" key="10">
    <source>
        <dbReference type="Proteomes" id="UP001597322"/>
    </source>
</evidence>
<dbReference type="Pfam" id="PF00905">
    <property type="entry name" value="Transpeptidase"/>
    <property type="match status" value="1"/>
</dbReference>
<dbReference type="InterPro" id="IPR001460">
    <property type="entry name" value="PCN-bd_Tpept"/>
</dbReference>
<keyword evidence="4 7" id="KW-0732">Signal</keyword>